<dbReference type="InterPro" id="IPR050484">
    <property type="entry name" value="Transf_Hexapept/Carb_Anhydrase"/>
</dbReference>
<gene>
    <name evidence="1" type="ORF">CCR94_19890</name>
</gene>
<accession>A0A2S6MYT3</accession>
<evidence type="ECO:0000313" key="1">
    <source>
        <dbReference type="EMBL" id="PPQ27534.1"/>
    </source>
</evidence>
<evidence type="ECO:0000313" key="2">
    <source>
        <dbReference type="Proteomes" id="UP000239089"/>
    </source>
</evidence>
<dbReference type="Pfam" id="PF00132">
    <property type="entry name" value="Hexapep"/>
    <property type="match status" value="1"/>
</dbReference>
<reference evidence="1 2" key="1">
    <citation type="journal article" date="2018" name="Arch. Microbiol.">
        <title>New insights into the metabolic potential of the phototrophic purple bacterium Rhodopila globiformis DSM 161(T) from its draft genome sequence and evidence for a vanadium-dependent nitrogenase.</title>
        <authorList>
            <person name="Imhoff J.F."/>
            <person name="Rahn T."/>
            <person name="Kunzel S."/>
            <person name="Neulinger S.C."/>
        </authorList>
    </citation>
    <scope>NUCLEOTIDE SEQUENCE [LARGE SCALE GENOMIC DNA]</scope>
    <source>
        <strain evidence="1 2">DSM 16996</strain>
    </source>
</reference>
<dbReference type="SUPFAM" id="SSF51161">
    <property type="entry name" value="Trimeric LpxA-like enzymes"/>
    <property type="match status" value="1"/>
</dbReference>
<dbReference type="Gene3D" id="2.160.10.10">
    <property type="entry name" value="Hexapeptide repeat proteins"/>
    <property type="match status" value="1"/>
</dbReference>
<comment type="caution">
    <text evidence="1">The sequence shown here is derived from an EMBL/GenBank/DDBJ whole genome shotgun (WGS) entry which is preliminary data.</text>
</comment>
<dbReference type="InterPro" id="IPR047324">
    <property type="entry name" value="LbH_gamma_CA-like"/>
</dbReference>
<dbReference type="EMBL" id="NHSJ01000123">
    <property type="protein sequence ID" value="PPQ27534.1"/>
    <property type="molecule type" value="Genomic_DNA"/>
</dbReference>
<keyword evidence="2" id="KW-1185">Reference proteome</keyword>
<proteinExistence type="predicted"/>
<dbReference type="InterPro" id="IPR001451">
    <property type="entry name" value="Hexapep"/>
</dbReference>
<sequence>MSFYSLDGEAPELPANSRYFVAPDANVIGRVRLREDANIWFGATLRGDNEWIEVGARANIQDGCVLHTDMGSPLTIGDDVTVGHGVILHGCLIGEGSLIGMGATVMNNAKIGKFCIVGANALVTEGAEFPDYSLIVGAPAKLKKTLDPSVAEKLLTSARHYAENGRRYLAGLKRID</sequence>
<dbReference type="PANTHER" id="PTHR13061:SF29">
    <property type="entry name" value="GAMMA CARBONIC ANHYDRASE-LIKE 1, MITOCHONDRIAL-RELATED"/>
    <property type="match status" value="1"/>
</dbReference>
<dbReference type="AlphaFoldDB" id="A0A2S6MYT3"/>
<dbReference type="OrthoDB" id="9803036at2"/>
<dbReference type="CDD" id="cd04645">
    <property type="entry name" value="LbH_gamma_CA_like"/>
    <property type="match status" value="1"/>
</dbReference>
<organism evidence="1 2">
    <name type="scientific">Rhodoblastus sphagnicola</name>
    <dbReference type="NCBI Taxonomy" id="333368"/>
    <lineage>
        <taxon>Bacteria</taxon>
        <taxon>Pseudomonadati</taxon>
        <taxon>Pseudomonadota</taxon>
        <taxon>Alphaproteobacteria</taxon>
        <taxon>Hyphomicrobiales</taxon>
        <taxon>Rhodoblastaceae</taxon>
        <taxon>Rhodoblastus</taxon>
    </lineage>
</organism>
<protein>
    <submittedName>
        <fullName evidence="1">Gamma carbonic anhydrase family protein</fullName>
    </submittedName>
</protein>
<dbReference type="Proteomes" id="UP000239089">
    <property type="component" value="Unassembled WGS sequence"/>
</dbReference>
<dbReference type="PANTHER" id="PTHR13061">
    <property type="entry name" value="DYNACTIN SUBUNIT P25"/>
    <property type="match status" value="1"/>
</dbReference>
<dbReference type="RefSeq" id="WP_104509577.1">
    <property type="nucleotide sequence ID" value="NZ_JACIGC010000001.1"/>
</dbReference>
<dbReference type="InterPro" id="IPR011004">
    <property type="entry name" value="Trimer_LpxA-like_sf"/>
</dbReference>
<name>A0A2S6MYT3_9HYPH</name>